<keyword evidence="2" id="KW-1185">Reference proteome</keyword>
<evidence type="ECO:0000313" key="1">
    <source>
        <dbReference type="EMBL" id="KAG5478763.1"/>
    </source>
</evidence>
<protein>
    <submittedName>
        <fullName evidence="1">Uncharacterized protein</fullName>
    </submittedName>
</protein>
<accession>A0A836KUL5</accession>
<dbReference type="OrthoDB" id="264116at2759"/>
<dbReference type="KEGG" id="lmat:92516111"/>
<comment type="caution">
    <text evidence="1">The sequence shown here is derived from an EMBL/GenBank/DDBJ whole genome shotgun (WGS) entry which is preliminary data.</text>
</comment>
<dbReference type="AlphaFoldDB" id="A0A836KUL5"/>
<reference evidence="2" key="1">
    <citation type="journal article" date="2021" name="Microbiol. Resour. Announc.">
        <title>LGAAP: Leishmaniinae Genome Assembly and Annotation Pipeline.</title>
        <authorList>
            <person name="Almutairi H."/>
            <person name="Urbaniak M.D."/>
            <person name="Bates M.D."/>
            <person name="Jariyapan N."/>
            <person name="Kwakye-Nuako G."/>
            <person name="Thomaz-Soccol V."/>
            <person name="Al-Salem W.S."/>
            <person name="Dillon R.J."/>
            <person name="Bates P.A."/>
            <person name="Gatherer D."/>
        </authorList>
    </citation>
    <scope>NUCLEOTIDE SEQUENCE [LARGE SCALE GENOMIC DNA]</scope>
</reference>
<name>A0A836KUL5_9TRYP</name>
<dbReference type="GeneID" id="92516111"/>
<sequence>MQPISSAVPVDTYAAPRVNASYKRANGEAPLSRSRAIDRELPCVPALVRLQLQCLSESDIRALELRVKYQARDAARSQRMEARASRVSAEAHAIAEQRSSMLRQRAARHAKVAGEVRVKKVLEEYRAIGM</sequence>
<proteinExistence type="predicted"/>
<gene>
    <name evidence="1" type="ORF">LSCM1_06167</name>
</gene>
<reference evidence="2" key="2">
    <citation type="journal article" date="2021" name="Sci. Data">
        <title>Chromosome-scale genome sequencing, assembly and annotation of six genomes from subfamily Leishmaniinae.</title>
        <authorList>
            <person name="Almutairi H."/>
            <person name="Urbaniak M.D."/>
            <person name="Bates M.D."/>
            <person name="Jariyapan N."/>
            <person name="Kwakye-Nuako G."/>
            <person name="Thomaz Soccol V."/>
            <person name="Al-Salem W.S."/>
            <person name="Dillon R.J."/>
            <person name="Bates P.A."/>
            <person name="Gatherer D."/>
        </authorList>
    </citation>
    <scope>NUCLEOTIDE SEQUENCE [LARGE SCALE GENOMIC DNA]</scope>
</reference>
<dbReference type="Proteomes" id="UP000673552">
    <property type="component" value="Unassembled WGS sequence"/>
</dbReference>
<dbReference type="RefSeq" id="XP_067178704.1">
    <property type="nucleotide sequence ID" value="XM_067323599.1"/>
</dbReference>
<dbReference type="EMBL" id="JAFEUZ010000023">
    <property type="protein sequence ID" value="KAG5478763.1"/>
    <property type="molecule type" value="Genomic_DNA"/>
</dbReference>
<organism evidence="1 2">
    <name type="scientific">Leishmania martiniquensis</name>
    <dbReference type="NCBI Taxonomy" id="1580590"/>
    <lineage>
        <taxon>Eukaryota</taxon>
        <taxon>Discoba</taxon>
        <taxon>Euglenozoa</taxon>
        <taxon>Kinetoplastea</taxon>
        <taxon>Metakinetoplastina</taxon>
        <taxon>Trypanosomatida</taxon>
        <taxon>Trypanosomatidae</taxon>
        <taxon>Leishmaniinae</taxon>
        <taxon>Leishmania</taxon>
    </lineage>
</organism>
<evidence type="ECO:0000313" key="2">
    <source>
        <dbReference type="Proteomes" id="UP000673552"/>
    </source>
</evidence>